<gene>
    <name evidence="2" type="ORF">EAI_13279</name>
</gene>
<feature type="region of interest" description="Disordered" evidence="1">
    <location>
        <begin position="34"/>
        <end position="142"/>
    </location>
</feature>
<protein>
    <submittedName>
        <fullName evidence="2">Uncharacterized protein</fullName>
    </submittedName>
</protein>
<feature type="compositionally biased region" description="Basic and acidic residues" evidence="1">
    <location>
        <begin position="62"/>
        <end position="78"/>
    </location>
</feature>
<name>E2C4X0_HARSA</name>
<evidence type="ECO:0000313" key="3">
    <source>
        <dbReference type="Proteomes" id="UP000008237"/>
    </source>
</evidence>
<feature type="compositionally biased region" description="Basic residues" evidence="1">
    <location>
        <begin position="95"/>
        <end position="106"/>
    </location>
</feature>
<dbReference type="Proteomes" id="UP000008237">
    <property type="component" value="Unassembled WGS sequence"/>
</dbReference>
<evidence type="ECO:0000256" key="1">
    <source>
        <dbReference type="SAM" id="MobiDB-lite"/>
    </source>
</evidence>
<dbReference type="AlphaFoldDB" id="E2C4X0"/>
<accession>E2C4X0</accession>
<organism evidence="3">
    <name type="scientific">Harpegnathos saltator</name>
    <name type="common">Jerdon's jumping ant</name>
    <dbReference type="NCBI Taxonomy" id="610380"/>
    <lineage>
        <taxon>Eukaryota</taxon>
        <taxon>Metazoa</taxon>
        <taxon>Ecdysozoa</taxon>
        <taxon>Arthropoda</taxon>
        <taxon>Hexapoda</taxon>
        <taxon>Insecta</taxon>
        <taxon>Pterygota</taxon>
        <taxon>Neoptera</taxon>
        <taxon>Endopterygota</taxon>
        <taxon>Hymenoptera</taxon>
        <taxon>Apocrita</taxon>
        <taxon>Aculeata</taxon>
        <taxon>Formicoidea</taxon>
        <taxon>Formicidae</taxon>
        <taxon>Ponerinae</taxon>
        <taxon>Ponerini</taxon>
        <taxon>Harpegnathos</taxon>
    </lineage>
</organism>
<reference evidence="2 3" key="1">
    <citation type="journal article" date="2010" name="Science">
        <title>Genomic comparison of the ants Camponotus floridanus and Harpegnathos saltator.</title>
        <authorList>
            <person name="Bonasio R."/>
            <person name="Zhang G."/>
            <person name="Ye C."/>
            <person name="Mutti N.S."/>
            <person name="Fang X."/>
            <person name="Qin N."/>
            <person name="Donahue G."/>
            <person name="Yang P."/>
            <person name="Li Q."/>
            <person name="Li C."/>
            <person name="Zhang P."/>
            <person name="Huang Z."/>
            <person name="Berger S.L."/>
            <person name="Reinberg D."/>
            <person name="Wang J."/>
            <person name="Liebig J."/>
        </authorList>
    </citation>
    <scope>NUCLEOTIDE SEQUENCE [LARGE SCALE GENOMIC DNA]</scope>
    <source>
        <strain evidence="2 3">R22 G/1</strain>
    </source>
</reference>
<keyword evidence="3" id="KW-1185">Reference proteome</keyword>
<dbReference type="EMBL" id="GL452660">
    <property type="protein sequence ID" value="EFN77028.1"/>
    <property type="molecule type" value="Genomic_DNA"/>
</dbReference>
<dbReference type="InParanoid" id="E2C4X0"/>
<evidence type="ECO:0000313" key="2">
    <source>
        <dbReference type="EMBL" id="EFN77028.1"/>
    </source>
</evidence>
<sequence length="142" mass="15956">MLALLKHVLHLPTRPKWANEKKKRRCLRAAMGCHTPTANRERGKSKTSHAQSGAVPIALDAPRSEGHMSWECDTKDHQGLVGKQQRPALSTGILRKSKAHGRRKRVRNEERNDNGAQHTVFETVREPTSEFTIRTPYGSTSS</sequence>
<proteinExistence type="predicted"/>
<feature type="compositionally biased region" description="Polar residues" evidence="1">
    <location>
        <begin position="129"/>
        <end position="142"/>
    </location>
</feature>